<keyword evidence="2" id="KW-0808">Transferase</keyword>
<dbReference type="InterPro" id="IPR002173">
    <property type="entry name" value="Carboh/pur_kinase_PfkB_CS"/>
</dbReference>
<dbReference type="EMBL" id="DTAI01000094">
    <property type="protein sequence ID" value="HGN36577.1"/>
    <property type="molecule type" value="Genomic_DNA"/>
</dbReference>
<protein>
    <submittedName>
        <fullName evidence="5">Carbohydrate kinase family protein</fullName>
    </submittedName>
</protein>
<sequence>MAIPIVLTGVAVCDIIIANLERIAEPGDIVYVSGSSSIEIGGHPCNIAIDLAKMGYKSNDIIAISSIGRDLCGEFILSTLKKYGIVVEFQIERNSNSNKNIILVVKDEDRRFHVDVDATTKLSVDHVTNVIKRYRPGIFYIAPGLLGNVDDNLRNIFRASKEVGAINITDIAAAKPFSKDTWTFLINSLEVVDVFHANLYEARRVFGVDSITEIMKRILRLGVKIALITNGEKGAYLAKDNYIVYQPAFKVEVVDPTGAGDAFQAGFIYKLVDTLKNDLNPNKLDNLELEELKYILLWAQAAGASCVTGIGTTSAVSRQNIEHLILSQGDSILKATKVDVLE</sequence>
<dbReference type="PANTHER" id="PTHR10584">
    <property type="entry name" value="SUGAR KINASE"/>
    <property type="match status" value="1"/>
</dbReference>
<dbReference type="InterPro" id="IPR029056">
    <property type="entry name" value="Ribokinase-like"/>
</dbReference>
<dbReference type="PROSITE" id="PS00584">
    <property type="entry name" value="PFKB_KINASES_2"/>
    <property type="match status" value="1"/>
</dbReference>
<dbReference type="Gene3D" id="3.40.1190.20">
    <property type="match status" value="1"/>
</dbReference>
<accession>A0A7J3I7J8</accession>
<proteinExistence type="inferred from homology"/>
<comment type="similarity">
    <text evidence="1">Belongs to the carbohydrate kinase PfkB family.</text>
</comment>
<evidence type="ECO:0000256" key="1">
    <source>
        <dbReference type="ARBA" id="ARBA00010688"/>
    </source>
</evidence>
<dbReference type="GO" id="GO:0016301">
    <property type="term" value="F:kinase activity"/>
    <property type="evidence" value="ECO:0007669"/>
    <property type="project" value="UniProtKB-KW"/>
</dbReference>
<comment type="caution">
    <text evidence="5">The sequence shown here is derived from an EMBL/GenBank/DDBJ whole genome shotgun (WGS) entry which is preliminary data.</text>
</comment>
<gene>
    <name evidence="5" type="ORF">ENT87_03390</name>
</gene>
<dbReference type="AlphaFoldDB" id="A0A7J3I7J8"/>
<name>A0A7J3I7J8_9CREN</name>
<keyword evidence="3 5" id="KW-0418">Kinase</keyword>
<evidence type="ECO:0000256" key="2">
    <source>
        <dbReference type="ARBA" id="ARBA00022679"/>
    </source>
</evidence>
<feature type="domain" description="Carbohydrate kinase PfkB" evidence="4">
    <location>
        <begin position="10"/>
        <end position="315"/>
    </location>
</feature>
<evidence type="ECO:0000259" key="4">
    <source>
        <dbReference type="Pfam" id="PF00294"/>
    </source>
</evidence>
<dbReference type="PANTHER" id="PTHR10584:SF166">
    <property type="entry name" value="RIBOKINASE"/>
    <property type="match status" value="1"/>
</dbReference>
<dbReference type="GO" id="GO:0005829">
    <property type="term" value="C:cytosol"/>
    <property type="evidence" value="ECO:0007669"/>
    <property type="project" value="TreeGrafter"/>
</dbReference>
<evidence type="ECO:0000313" key="5">
    <source>
        <dbReference type="EMBL" id="HGN36577.1"/>
    </source>
</evidence>
<dbReference type="Pfam" id="PF00294">
    <property type="entry name" value="PfkB"/>
    <property type="match status" value="1"/>
</dbReference>
<organism evidence="5">
    <name type="scientific">Ignisphaera aggregans</name>
    <dbReference type="NCBI Taxonomy" id="334771"/>
    <lineage>
        <taxon>Archaea</taxon>
        <taxon>Thermoproteota</taxon>
        <taxon>Thermoprotei</taxon>
        <taxon>Desulfurococcales</taxon>
        <taxon>Desulfurococcaceae</taxon>
        <taxon>Ignisphaera</taxon>
    </lineage>
</organism>
<dbReference type="SUPFAM" id="SSF53613">
    <property type="entry name" value="Ribokinase-like"/>
    <property type="match status" value="1"/>
</dbReference>
<evidence type="ECO:0000256" key="3">
    <source>
        <dbReference type="ARBA" id="ARBA00022777"/>
    </source>
</evidence>
<reference evidence="5" key="1">
    <citation type="journal article" date="2020" name="mSystems">
        <title>Genome- and Community-Level Interaction Insights into Carbon Utilization and Element Cycling Functions of Hydrothermarchaeota in Hydrothermal Sediment.</title>
        <authorList>
            <person name="Zhou Z."/>
            <person name="Liu Y."/>
            <person name="Xu W."/>
            <person name="Pan J."/>
            <person name="Luo Z.H."/>
            <person name="Li M."/>
        </authorList>
    </citation>
    <scope>NUCLEOTIDE SEQUENCE [LARGE SCALE GENOMIC DNA]</scope>
    <source>
        <strain evidence="5">SpSt-618</strain>
    </source>
</reference>
<dbReference type="InterPro" id="IPR011611">
    <property type="entry name" value="PfkB_dom"/>
</dbReference>